<proteinExistence type="predicted"/>
<keyword evidence="3" id="KW-1185">Reference proteome</keyword>
<dbReference type="GO" id="GO:0030496">
    <property type="term" value="C:midbody"/>
    <property type="evidence" value="ECO:0007669"/>
    <property type="project" value="TreeGrafter"/>
</dbReference>
<evidence type="ECO:0000313" key="3">
    <source>
        <dbReference type="Proteomes" id="UP000694412"/>
    </source>
</evidence>
<dbReference type="PROSITE" id="PS50238">
    <property type="entry name" value="RHOGAP"/>
    <property type="match status" value="1"/>
</dbReference>
<dbReference type="GO" id="GO:0032154">
    <property type="term" value="C:cleavage furrow"/>
    <property type="evidence" value="ECO:0007669"/>
    <property type="project" value="TreeGrafter"/>
</dbReference>
<dbReference type="GO" id="GO:0051233">
    <property type="term" value="C:spindle midzone"/>
    <property type="evidence" value="ECO:0007669"/>
    <property type="project" value="TreeGrafter"/>
</dbReference>
<dbReference type="AlphaFoldDB" id="A0A8C2TNL4"/>
<dbReference type="Proteomes" id="UP000694412">
    <property type="component" value="Chromosome 7"/>
</dbReference>
<dbReference type="PANTHER" id="PTHR46199:SF4">
    <property type="entry name" value="RAC GTPASE-ACTIVATING PROTEIN 1"/>
    <property type="match status" value="1"/>
</dbReference>
<evidence type="ECO:0000259" key="1">
    <source>
        <dbReference type="PROSITE" id="PS50238"/>
    </source>
</evidence>
<dbReference type="Ensembl" id="ENSCJPT00005023174.1">
    <property type="protein sequence ID" value="ENSCJPP00005016495.1"/>
    <property type="gene ID" value="ENSCJPG00005013543.1"/>
</dbReference>
<dbReference type="GO" id="GO:0005634">
    <property type="term" value="C:nucleus"/>
    <property type="evidence" value="ECO:0007669"/>
    <property type="project" value="TreeGrafter"/>
</dbReference>
<organism evidence="2 3">
    <name type="scientific">Coturnix japonica</name>
    <name type="common">Japanese quail</name>
    <name type="synonym">Coturnix coturnix japonica</name>
    <dbReference type="NCBI Taxonomy" id="93934"/>
    <lineage>
        <taxon>Eukaryota</taxon>
        <taxon>Metazoa</taxon>
        <taxon>Chordata</taxon>
        <taxon>Craniata</taxon>
        <taxon>Vertebrata</taxon>
        <taxon>Euteleostomi</taxon>
        <taxon>Archelosauria</taxon>
        <taxon>Archosauria</taxon>
        <taxon>Dinosauria</taxon>
        <taxon>Saurischia</taxon>
        <taxon>Theropoda</taxon>
        <taxon>Coelurosauria</taxon>
        <taxon>Aves</taxon>
        <taxon>Neognathae</taxon>
        <taxon>Galloanserae</taxon>
        <taxon>Galliformes</taxon>
        <taxon>Phasianidae</taxon>
        <taxon>Perdicinae</taxon>
        <taxon>Coturnix</taxon>
    </lineage>
</organism>
<name>A0A8C2TNL4_COTJA</name>
<evidence type="ECO:0000313" key="2">
    <source>
        <dbReference type="Ensembl" id="ENSCJPP00005016495.1"/>
    </source>
</evidence>
<dbReference type="GO" id="GO:0000281">
    <property type="term" value="P:mitotic cytokinesis"/>
    <property type="evidence" value="ECO:0007669"/>
    <property type="project" value="TreeGrafter"/>
</dbReference>
<protein>
    <recommendedName>
        <fullName evidence="1">Rho-GAP domain-containing protein</fullName>
    </recommendedName>
</protein>
<dbReference type="GO" id="GO:0007266">
    <property type="term" value="P:Rho protein signal transduction"/>
    <property type="evidence" value="ECO:0007669"/>
    <property type="project" value="TreeGrafter"/>
</dbReference>
<dbReference type="SUPFAM" id="SSF48350">
    <property type="entry name" value="GTPase activation domain, GAP"/>
    <property type="match status" value="1"/>
</dbReference>
<dbReference type="GeneTree" id="ENSGT00940000180086"/>
<reference evidence="2" key="3">
    <citation type="submission" date="2025-09" db="UniProtKB">
        <authorList>
            <consortium name="Ensembl"/>
        </authorList>
    </citation>
    <scope>IDENTIFICATION</scope>
</reference>
<dbReference type="GO" id="GO:0005096">
    <property type="term" value="F:GTPase activator activity"/>
    <property type="evidence" value="ECO:0007669"/>
    <property type="project" value="TreeGrafter"/>
</dbReference>
<reference evidence="2" key="1">
    <citation type="submission" date="2015-11" db="EMBL/GenBank/DDBJ databases">
        <authorList>
            <consortium name="International Coturnix japonica Genome Analysis Consortium"/>
            <person name="Warren W."/>
            <person name="Burt D.W."/>
            <person name="Antin P.B."/>
            <person name="Lanford R."/>
            <person name="Gros J."/>
            <person name="Wilson R.K."/>
        </authorList>
    </citation>
    <scope>NUCLEOTIDE SEQUENCE [LARGE SCALE GENOMIC DNA]</scope>
</reference>
<feature type="domain" description="Rho-GAP" evidence="1">
    <location>
        <begin position="1"/>
        <end position="49"/>
    </location>
</feature>
<sequence length="100" mass="10809">MDVLNLSRVFGPTLVGHSSANPAPLTILEDAPRQCKVVARLLALPSDFWRGFVGSEQEKPGTTPEPSSKCALHSWTDAGWKGKHECSQLKSLLSPLSRAV</sequence>
<accession>A0A8C2TNL4</accession>
<dbReference type="InterPro" id="IPR008936">
    <property type="entry name" value="Rho_GTPase_activation_prot"/>
</dbReference>
<dbReference type="PANTHER" id="PTHR46199">
    <property type="entry name" value="RAC GTPASE-ACTIVATING PROTEIN 1"/>
    <property type="match status" value="1"/>
</dbReference>
<dbReference type="GO" id="GO:0097149">
    <property type="term" value="C:centralspindlin complex"/>
    <property type="evidence" value="ECO:0007669"/>
    <property type="project" value="TreeGrafter"/>
</dbReference>
<dbReference type="Gene3D" id="1.10.555.10">
    <property type="entry name" value="Rho GTPase activation protein"/>
    <property type="match status" value="1"/>
</dbReference>
<reference evidence="2" key="2">
    <citation type="submission" date="2025-08" db="UniProtKB">
        <authorList>
            <consortium name="Ensembl"/>
        </authorList>
    </citation>
    <scope>IDENTIFICATION</scope>
</reference>
<dbReference type="InterPro" id="IPR000198">
    <property type="entry name" value="RhoGAP_dom"/>
</dbReference>
<dbReference type="GO" id="GO:0051256">
    <property type="term" value="P:mitotic spindle midzone assembly"/>
    <property type="evidence" value="ECO:0007669"/>
    <property type="project" value="TreeGrafter"/>
</dbReference>